<feature type="transmembrane region" description="Helical" evidence="7">
    <location>
        <begin position="362"/>
        <end position="384"/>
    </location>
</feature>
<dbReference type="NCBIfam" id="NF037982">
    <property type="entry name" value="Nramp_1"/>
    <property type="match status" value="1"/>
</dbReference>
<feature type="transmembrane region" description="Helical" evidence="7">
    <location>
        <begin position="93"/>
        <end position="122"/>
    </location>
</feature>
<evidence type="ECO:0000256" key="7">
    <source>
        <dbReference type="SAM" id="Phobius"/>
    </source>
</evidence>
<name>A0A1G9TVB0_9FLAO</name>
<dbReference type="GO" id="GO:0015086">
    <property type="term" value="F:cadmium ion transmembrane transporter activity"/>
    <property type="evidence" value="ECO:0007669"/>
    <property type="project" value="TreeGrafter"/>
</dbReference>
<keyword evidence="2" id="KW-0813">Transport</keyword>
<feature type="transmembrane region" description="Helical" evidence="7">
    <location>
        <begin position="12"/>
        <end position="32"/>
    </location>
</feature>
<evidence type="ECO:0000256" key="4">
    <source>
        <dbReference type="ARBA" id="ARBA00022847"/>
    </source>
</evidence>
<evidence type="ECO:0000313" key="8">
    <source>
        <dbReference type="EMBL" id="SDM51613.1"/>
    </source>
</evidence>
<dbReference type="RefSeq" id="WP_089892360.1">
    <property type="nucleotide sequence ID" value="NZ_FNGV01000010.1"/>
</dbReference>
<evidence type="ECO:0000256" key="5">
    <source>
        <dbReference type="ARBA" id="ARBA00022989"/>
    </source>
</evidence>
<keyword evidence="5 7" id="KW-1133">Transmembrane helix</keyword>
<keyword evidence="4" id="KW-0769">Symport</keyword>
<dbReference type="Proteomes" id="UP000199440">
    <property type="component" value="Unassembled WGS sequence"/>
</dbReference>
<gene>
    <name evidence="8" type="ORF">SAMN04488514_1104</name>
</gene>
<keyword evidence="3 7" id="KW-0812">Transmembrane</keyword>
<dbReference type="PANTHER" id="PTHR11706:SF33">
    <property type="entry name" value="NATURAL RESISTANCE-ASSOCIATED MACROPHAGE PROTEIN 2"/>
    <property type="match status" value="1"/>
</dbReference>
<feature type="transmembrane region" description="Helical" evidence="7">
    <location>
        <begin position="52"/>
        <end position="72"/>
    </location>
</feature>
<feature type="transmembrane region" description="Helical" evidence="7">
    <location>
        <begin position="290"/>
        <end position="317"/>
    </location>
</feature>
<keyword evidence="6 7" id="KW-0472">Membrane</keyword>
<evidence type="ECO:0000256" key="2">
    <source>
        <dbReference type="ARBA" id="ARBA00022448"/>
    </source>
</evidence>
<accession>A0A1G9TVB0</accession>
<dbReference type="OrthoDB" id="9787548at2"/>
<sequence>MEAQKANRSILNMVLAAVLAFGPGIFAIGYTIGTGSVTSMIVAGSTYGMQLLWVLLLSCIFSGLLMYAYGNYALISGETALYSFKRHIKGGKIIAILIIIGISFGQWNSLMGILGISANIIYEIFLIYFPQLEGFRYETVLIVAIVVIAIMYALLLVGKYTFFEKILVIFVTIMGLSFIISLFMVYPLPLEVLQGLVPSVPKVEGGQMMVAAFVGTTMAAATFLSRPLFVKGKGWTIKNLKQQKKDAIIAAILVFVISASVMAVASGALFHQGQPVTKVLDMVNTLEPVAGKFALTLFFFGTLSAGLSSIFPCLLIAPILVADYQSGELDTSSKQFRIITFFACLFALIVPIFGANPIEMQIVSQVFNVFVLPIVIVGILLLINNKKIMKNHKTSIWINIGLATALLFACVISYNGILALVAYF</sequence>
<evidence type="ECO:0000256" key="6">
    <source>
        <dbReference type="ARBA" id="ARBA00023136"/>
    </source>
</evidence>
<dbReference type="GO" id="GO:0005886">
    <property type="term" value="C:plasma membrane"/>
    <property type="evidence" value="ECO:0007669"/>
    <property type="project" value="TreeGrafter"/>
</dbReference>
<keyword evidence="9" id="KW-1185">Reference proteome</keyword>
<dbReference type="PANTHER" id="PTHR11706">
    <property type="entry name" value="SOLUTE CARRIER PROTEIN FAMILY 11 MEMBER"/>
    <property type="match status" value="1"/>
</dbReference>
<feature type="transmembrane region" description="Helical" evidence="7">
    <location>
        <begin position="208"/>
        <end position="226"/>
    </location>
</feature>
<proteinExistence type="predicted"/>
<evidence type="ECO:0000256" key="3">
    <source>
        <dbReference type="ARBA" id="ARBA00022692"/>
    </source>
</evidence>
<reference evidence="8 9" key="1">
    <citation type="submission" date="2016-10" db="EMBL/GenBank/DDBJ databases">
        <authorList>
            <person name="de Groot N.N."/>
        </authorList>
    </citation>
    <scope>NUCLEOTIDE SEQUENCE [LARGE SCALE GENOMIC DNA]</scope>
    <source>
        <strain evidence="8 9">DSM 19886</strain>
    </source>
</reference>
<dbReference type="Pfam" id="PF01566">
    <property type="entry name" value="Nramp"/>
    <property type="match status" value="1"/>
</dbReference>
<organism evidence="8 9">
    <name type="scientific">Kriegella aquimaris</name>
    <dbReference type="NCBI Taxonomy" id="192904"/>
    <lineage>
        <taxon>Bacteria</taxon>
        <taxon>Pseudomonadati</taxon>
        <taxon>Bacteroidota</taxon>
        <taxon>Flavobacteriia</taxon>
        <taxon>Flavobacteriales</taxon>
        <taxon>Flavobacteriaceae</taxon>
        <taxon>Kriegella</taxon>
    </lineage>
</organism>
<feature type="transmembrane region" description="Helical" evidence="7">
    <location>
        <begin position="338"/>
        <end position="356"/>
    </location>
</feature>
<feature type="transmembrane region" description="Helical" evidence="7">
    <location>
        <begin position="396"/>
        <end position="423"/>
    </location>
</feature>
<protein>
    <submittedName>
        <fullName evidence="8">Mn2+ and Fe2+ transporters of the NRAMP family</fullName>
    </submittedName>
</protein>
<dbReference type="AlphaFoldDB" id="A0A1G9TVB0"/>
<dbReference type="EMBL" id="FNGV01000010">
    <property type="protein sequence ID" value="SDM51613.1"/>
    <property type="molecule type" value="Genomic_DNA"/>
</dbReference>
<evidence type="ECO:0000313" key="9">
    <source>
        <dbReference type="Proteomes" id="UP000199440"/>
    </source>
</evidence>
<feature type="transmembrane region" description="Helical" evidence="7">
    <location>
        <begin position="134"/>
        <end position="155"/>
    </location>
</feature>
<dbReference type="STRING" id="192904.SAMN04488514_1104"/>
<comment type="subcellular location">
    <subcellularLocation>
        <location evidence="1">Membrane</location>
        <topology evidence="1">Multi-pass membrane protein</topology>
    </subcellularLocation>
</comment>
<feature type="transmembrane region" description="Helical" evidence="7">
    <location>
        <begin position="167"/>
        <end position="188"/>
    </location>
</feature>
<dbReference type="InterPro" id="IPR001046">
    <property type="entry name" value="NRAMP_fam"/>
</dbReference>
<feature type="transmembrane region" description="Helical" evidence="7">
    <location>
        <begin position="247"/>
        <end position="270"/>
    </location>
</feature>
<dbReference type="GO" id="GO:0015293">
    <property type="term" value="F:symporter activity"/>
    <property type="evidence" value="ECO:0007669"/>
    <property type="project" value="UniProtKB-KW"/>
</dbReference>
<evidence type="ECO:0000256" key="1">
    <source>
        <dbReference type="ARBA" id="ARBA00004141"/>
    </source>
</evidence>
<dbReference type="GO" id="GO:0034755">
    <property type="term" value="P:iron ion transmembrane transport"/>
    <property type="evidence" value="ECO:0007669"/>
    <property type="project" value="TreeGrafter"/>
</dbReference>
<dbReference type="GO" id="GO:0005384">
    <property type="term" value="F:manganese ion transmembrane transporter activity"/>
    <property type="evidence" value="ECO:0007669"/>
    <property type="project" value="TreeGrafter"/>
</dbReference>